<proteinExistence type="predicted"/>
<dbReference type="OrthoDB" id="10444337at2759"/>
<accession>A0A553HVN5</accession>
<sequence length="197" mass="22790">MSYRPDPLLSHEYSDSEKRSIAEIVKNVFYAGMGIDLAYVIKSITFTSTFIALDDNLKPVTVFQGFWYPGMIIAPYVTIPVPIQDAARWEYCIHQLRCQGMEEFAFKIYHNPNQSRAIYPPTHIWLNGAIRTFKSYTLLKWIIQCRLMDVQKDLNCVTEEEVQANSVRSNFSRYTIKALEYALEEIERQNSLGGLEA</sequence>
<dbReference type="Proteomes" id="UP000319160">
    <property type="component" value="Unassembled WGS sequence"/>
</dbReference>
<name>A0A553HVN5_9PEZI</name>
<dbReference type="EMBL" id="VFLP01000040">
    <property type="protein sequence ID" value="TRX92014.1"/>
    <property type="molecule type" value="Genomic_DNA"/>
</dbReference>
<reference evidence="2" key="1">
    <citation type="submission" date="2019-06" db="EMBL/GenBank/DDBJ databases">
        <title>Draft genome sequence of the griseofulvin-producing fungus Xylaria cubensis strain G536.</title>
        <authorList>
            <person name="Mead M.E."/>
            <person name="Raja H.A."/>
            <person name="Steenwyk J.L."/>
            <person name="Knowles S.L."/>
            <person name="Oberlies N.H."/>
            <person name="Rokas A."/>
        </authorList>
    </citation>
    <scope>NUCLEOTIDE SEQUENCE [LARGE SCALE GENOMIC DNA]</scope>
    <source>
        <strain evidence="2">G536</strain>
    </source>
</reference>
<protein>
    <submittedName>
        <fullName evidence="1">Uncharacterized protein</fullName>
    </submittedName>
</protein>
<comment type="caution">
    <text evidence="1">The sequence shown here is derived from an EMBL/GenBank/DDBJ whole genome shotgun (WGS) entry which is preliminary data.</text>
</comment>
<evidence type="ECO:0000313" key="2">
    <source>
        <dbReference type="Proteomes" id="UP000319160"/>
    </source>
</evidence>
<keyword evidence="2" id="KW-1185">Reference proteome</keyword>
<organism evidence="1 2">
    <name type="scientific">Xylaria flabelliformis</name>
    <dbReference type="NCBI Taxonomy" id="2512241"/>
    <lineage>
        <taxon>Eukaryota</taxon>
        <taxon>Fungi</taxon>
        <taxon>Dikarya</taxon>
        <taxon>Ascomycota</taxon>
        <taxon>Pezizomycotina</taxon>
        <taxon>Sordariomycetes</taxon>
        <taxon>Xylariomycetidae</taxon>
        <taxon>Xylariales</taxon>
        <taxon>Xylariaceae</taxon>
        <taxon>Xylaria</taxon>
    </lineage>
</organism>
<dbReference type="AlphaFoldDB" id="A0A553HVN5"/>
<gene>
    <name evidence="1" type="ORF">FHL15_007111</name>
</gene>
<evidence type="ECO:0000313" key="1">
    <source>
        <dbReference type="EMBL" id="TRX92014.1"/>
    </source>
</evidence>